<evidence type="ECO:0000313" key="1">
    <source>
        <dbReference type="EMBL" id="JAI07680.1"/>
    </source>
</evidence>
<reference evidence="1" key="1">
    <citation type="submission" date="2014-11" db="EMBL/GenBank/DDBJ databases">
        <authorList>
            <person name="Amaro Gonzalez C."/>
        </authorList>
    </citation>
    <scope>NUCLEOTIDE SEQUENCE</scope>
</reference>
<protein>
    <submittedName>
        <fullName evidence="1">Uncharacterized protein</fullName>
    </submittedName>
</protein>
<dbReference type="EMBL" id="GBXM01000898">
    <property type="protein sequence ID" value="JAI07680.1"/>
    <property type="molecule type" value="Transcribed_RNA"/>
</dbReference>
<accession>A0A0E9XYD3</accession>
<name>A0A0E9XYD3_ANGAN</name>
<organism evidence="1">
    <name type="scientific">Anguilla anguilla</name>
    <name type="common">European freshwater eel</name>
    <name type="synonym">Muraena anguilla</name>
    <dbReference type="NCBI Taxonomy" id="7936"/>
    <lineage>
        <taxon>Eukaryota</taxon>
        <taxon>Metazoa</taxon>
        <taxon>Chordata</taxon>
        <taxon>Craniata</taxon>
        <taxon>Vertebrata</taxon>
        <taxon>Euteleostomi</taxon>
        <taxon>Actinopterygii</taxon>
        <taxon>Neopterygii</taxon>
        <taxon>Teleostei</taxon>
        <taxon>Anguilliformes</taxon>
        <taxon>Anguillidae</taxon>
        <taxon>Anguilla</taxon>
    </lineage>
</organism>
<sequence>MIIVMFPRHNAQRCLIFAHGKNQQSVAIDSDCW</sequence>
<reference evidence="1" key="2">
    <citation type="journal article" date="2015" name="Fish Shellfish Immunol.">
        <title>Early steps in the European eel (Anguilla anguilla)-Vibrio vulnificus interaction in the gills: Role of the RtxA13 toxin.</title>
        <authorList>
            <person name="Callol A."/>
            <person name="Pajuelo D."/>
            <person name="Ebbesson L."/>
            <person name="Teles M."/>
            <person name="MacKenzie S."/>
            <person name="Amaro C."/>
        </authorList>
    </citation>
    <scope>NUCLEOTIDE SEQUENCE</scope>
</reference>
<proteinExistence type="predicted"/>
<dbReference type="AlphaFoldDB" id="A0A0E9XYD3"/>